<protein>
    <recommendedName>
        <fullName evidence="12">C2H2-type domain-containing protein</fullName>
    </recommendedName>
</protein>
<evidence type="ECO:0000256" key="5">
    <source>
        <dbReference type="ARBA" id="ARBA00022833"/>
    </source>
</evidence>
<dbReference type="SMART" id="SM00355">
    <property type="entry name" value="ZnF_C2H2"/>
    <property type="match status" value="1"/>
</dbReference>
<dbReference type="GO" id="GO:0008270">
    <property type="term" value="F:zinc ion binding"/>
    <property type="evidence" value="ECO:0007669"/>
    <property type="project" value="UniProtKB-KW"/>
</dbReference>
<keyword evidence="3" id="KW-0677">Repeat</keyword>
<feature type="domain" description="C2H2-type" evidence="12">
    <location>
        <begin position="37"/>
        <end position="64"/>
    </location>
</feature>
<evidence type="ECO:0000256" key="4">
    <source>
        <dbReference type="ARBA" id="ARBA00022771"/>
    </source>
</evidence>
<name>A0A4W5LVD1_9TELE</name>
<dbReference type="GO" id="GO:0005634">
    <property type="term" value="C:nucleus"/>
    <property type="evidence" value="ECO:0007669"/>
    <property type="project" value="UniProtKB-SubCell"/>
</dbReference>
<keyword evidence="8" id="KW-0804">Transcription</keyword>
<dbReference type="SUPFAM" id="SSF57667">
    <property type="entry name" value="beta-beta-alpha zinc fingers"/>
    <property type="match status" value="1"/>
</dbReference>
<keyword evidence="6" id="KW-0805">Transcription regulation</keyword>
<dbReference type="PANTHER" id="PTHR16515">
    <property type="entry name" value="PR DOMAIN ZINC FINGER PROTEIN"/>
    <property type="match status" value="1"/>
</dbReference>
<reference evidence="13" key="3">
    <citation type="submission" date="2025-09" db="UniProtKB">
        <authorList>
            <consortium name="Ensembl"/>
        </authorList>
    </citation>
    <scope>IDENTIFICATION</scope>
</reference>
<dbReference type="InterPro" id="IPR013087">
    <property type="entry name" value="Znf_C2H2_type"/>
</dbReference>
<keyword evidence="5" id="KW-0862">Zinc</keyword>
<dbReference type="FunFam" id="3.30.160.60:FF:000646">
    <property type="entry name" value="Myeloid zinc finger 1"/>
    <property type="match status" value="1"/>
</dbReference>
<evidence type="ECO:0000256" key="11">
    <source>
        <dbReference type="SAM" id="MobiDB-lite"/>
    </source>
</evidence>
<dbReference type="GO" id="GO:0010468">
    <property type="term" value="P:regulation of gene expression"/>
    <property type="evidence" value="ECO:0007669"/>
    <property type="project" value="TreeGrafter"/>
</dbReference>
<evidence type="ECO:0000256" key="6">
    <source>
        <dbReference type="ARBA" id="ARBA00023015"/>
    </source>
</evidence>
<dbReference type="InterPro" id="IPR050331">
    <property type="entry name" value="Zinc_finger"/>
</dbReference>
<evidence type="ECO:0000256" key="9">
    <source>
        <dbReference type="ARBA" id="ARBA00023242"/>
    </source>
</evidence>
<evidence type="ECO:0000256" key="1">
    <source>
        <dbReference type="ARBA" id="ARBA00004123"/>
    </source>
</evidence>
<evidence type="ECO:0000256" key="3">
    <source>
        <dbReference type="ARBA" id="ARBA00022737"/>
    </source>
</evidence>
<organism evidence="13 14">
    <name type="scientific">Hucho hucho</name>
    <name type="common">huchen</name>
    <dbReference type="NCBI Taxonomy" id="62062"/>
    <lineage>
        <taxon>Eukaryota</taxon>
        <taxon>Metazoa</taxon>
        <taxon>Chordata</taxon>
        <taxon>Craniata</taxon>
        <taxon>Vertebrata</taxon>
        <taxon>Euteleostomi</taxon>
        <taxon>Actinopterygii</taxon>
        <taxon>Neopterygii</taxon>
        <taxon>Teleostei</taxon>
        <taxon>Protacanthopterygii</taxon>
        <taxon>Salmoniformes</taxon>
        <taxon>Salmonidae</taxon>
        <taxon>Salmoninae</taxon>
        <taxon>Hucho</taxon>
    </lineage>
</organism>
<dbReference type="GeneTree" id="ENSGT00970000196897"/>
<dbReference type="PROSITE" id="PS00028">
    <property type="entry name" value="ZINC_FINGER_C2H2_1"/>
    <property type="match status" value="1"/>
</dbReference>
<feature type="compositionally biased region" description="Basic and acidic residues" evidence="11">
    <location>
        <begin position="7"/>
        <end position="18"/>
    </location>
</feature>
<dbReference type="Gene3D" id="3.30.160.60">
    <property type="entry name" value="Classic Zinc Finger"/>
    <property type="match status" value="1"/>
</dbReference>
<evidence type="ECO:0000256" key="7">
    <source>
        <dbReference type="ARBA" id="ARBA00023125"/>
    </source>
</evidence>
<evidence type="ECO:0000256" key="10">
    <source>
        <dbReference type="PROSITE-ProRule" id="PRU00042"/>
    </source>
</evidence>
<comment type="subcellular location">
    <subcellularLocation>
        <location evidence="1">Nucleus</location>
    </subcellularLocation>
</comment>
<feature type="region of interest" description="Disordered" evidence="11">
    <location>
        <begin position="1"/>
        <end position="39"/>
    </location>
</feature>
<proteinExistence type="predicted"/>
<evidence type="ECO:0000313" key="14">
    <source>
        <dbReference type="Proteomes" id="UP000314982"/>
    </source>
</evidence>
<keyword evidence="7" id="KW-0238">DNA-binding</keyword>
<evidence type="ECO:0000259" key="12">
    <source>
        <dbReference type="PROSITE" id="PS50157"/>
    </source>
</evidence>
<evidence type="ECO:0000256" key="2">
    <source>
        <dbReference type="ARBA" id="ARBA00022723"/>
    </source>
</evidence>
<dbReference type="PROSITE" id="PS50157">
    <property type="entry name" value="ZINC_FINGER_C2H2_2"/>
    <property type="match status" value="1"/>
</dbReference>
<keyword evidence="9" id="KW-0539">Nucleus</keyword>
<dbReference type="Proteomes" id="UP000314982">
    <property type="component" value="Unassembled WGS sequence"/>
</dbReference>
<accession>A0A4W5LVD1</accession>
<dbReference type="AlphaFoldDB" id="A0A4W5LVD1"/>
<dbReference type="STRING" id="62062.ENSHHUP00000030246"/>
<evidence type="ECO:0000256" key="8">
    <source>
        <dbReference type="ARBA" id="ARBA00023163"/>
    </source>
</evidence>
<keyword evidence="2" id="KW-0479">Metal-binding</keyword>
<keyword evidence="4 10" id="KW-0863">Zinc-finger</keyword>
<evidence type="ECO:0000313" key="13">
    <source>
        <dbReference type="Ensembl" id="ENSHHUP00000030246.1"/>
    </source>
</evidence>
<sequence length="101" mass="11597">EETGDLNTRERPDSRSESWKSPSEEPDLEKPKPARSHQCSHCGNSFTWLVDLKRHKSIHTGEKLYHSSQCEKQFFFYITVITIVPEVLSQVQHLTTALTVG</sequence>
<dbReference type="Ensembl" id="ENSHHUT00000031499.1">
    <property type="protein sequence ID" value="ENSHHUP00000030246.1"/>
    <property type="gene ID" value="ENSHHUG00000019262.1"/>
</dbReference>
<dbReference type="PANTHER" id="PTHR16515:SF49">
    <property type="entry name" value="GASTRULA ZINC FINGER PROTEIN XLCGF49.1-LIKE-RELATED"/>
    <property type="match status" value="1"/>
</dbReference>
<dbReference type="InterPro" id="IPR036236">
    <property type="entry name" value="Znf_C2H2_sf"/>
</dbReference>
<reference evidence="13" key="2">
    <citation type="submission" date="2025-08" db="UniProtKB">
        <authorList>
            <consortium name="Ensembl"/>
        </authorList>
    </citation>
    <scope>IDENTIFICATION</scope>
</reference>
<reference evidence="14" key="1">
    <citation type="submission" date="2018-06" db="EMBL/GenBank/DDBJ databases">
        <title>Genome assembly of Danube salmon.</title>
        <authorList>
            <person name="Macqueen D.J."/>
            <person name="Gundappa M.K."/>
        </authorList>
    </citation>
    <scope>NUCLEOTIDE SEQUENCE [LARGE SCALE GENOMIC DNA]</scope>
</reference>
<dbReference type="GO" id="GO:0003677">
    <property type="term" value="F:DNA binding"/>
    <property type="evidence" value="ECO:0007669"/>
    <property type="project" value="UniProtKB-KW"/>
</dbReference>
<keyword evidence="14" id="KW-1185">Reference proteome</keyword>